<name>C6HYP2_9BACT</name>
<evidence type="ECO:0000256" key="6">
    <source>
        <dbReference type="ARBA" id="ARBA00022692"/>
    </source>
</evidence>
<evidence type="ECO:0000256" key="8">
    <source>
        <dbReference type="ARBA" id="ARBA00023047"/>
    </source>
</evidence>
<keyword evidence="11" id="KW-0472">Membrane</keyword>
<keyword evidence="4" id="KW-1134">Transmembrane beta strand</keyword>
<dbReference type="Pfam" id="PF10531">
    <property type="entry name" value="SLBB"/>
    <property type="match status" value="1"/>
</dbReference>
<dbReference type="Proteomes" id="UP000009374">
    <property type="component" value="Unassembled WGS sequence"/>
</dbReference>
<accession>C6HYP2</accession>
<dbReference type="InterPro" id="IPR049712">
    <property type="entry name" value="Poly_export"/>
</dbReference>
<dbReference type="GO" id="GO:0015159">
    <property type="term" value="F:polysaccharide transmembrane transporter activity"/>
    <property type="evidence" value="ECO:0007669"/>
    <property type="project" value="InterPro"/>
</dbReference>
<organism evidence="18 19">
    <name type="scientific">Leptospirillum ferrodiazotrophum</name>
    <dbReference type="NCBI Taxonomy" id="412449"/>
    <lineage>
        <taxon>Bacteria</taxon>
        <taxon>Pseudomonadati</taxon>
        <taxon>Nitrospirota</taxon>
        <taxon>Nitrospiria</taxon>
        <taxon>Nitrospirales</taxon>
        <taxon>Nitrospiraceae</taxon>
        <taxon>Leptospirillum</taxon>
    </lineage>
</organism>
<protein>
    <submittedName>
        <fullName evidence="18">Polysaccharide export protein</fullName>
    </submittedName>
</protein>
<keyword evidence="5" id="KW-0762">Sugar transport</keyword>
<feature type="domain" description="Soluble ligand binding" evidence="16">
    <location>
        <begin position="199"/>
        <end position="248"/>
    </location>
</feature>
<evidence type="ECO:0000313" key="19">
    <source>
        <dbReference type="Proteomes" id="UP000009374"/>
    </source>
</evidence>
<dbReference type="InterPro" id="IPR054765">
    <property type="entry name" value="SLBB_dom"/>
</dbReference>
<evidence type="ECO:0000256" key="13">
    <source>
        <dbReference type="ARBA" id="ARBA00023237"/>
    </source>
</evidence>
<evidence type="ECO:0000259" key="16">
    <source>
        <dbReference type="Pfam" id="PF10531"/>
    </source>
</evidence>
<dbReference type="GO" id="GO:0046930">
    <property type="term" value="C:pore complex"/>
    <property type="evidence" value="ECO:0007669"/>
    <property type="project" value="UniProtKB-KW"/>
</dbReference>
<dbReference type="GO" id="GO:0006811">
    <property type="term" value="P:monoatomic ion transport"/>
    <property type="evidence" value="ECO:0007669"/>
    <property type="project" value="UniProtKB-KW"/>
</dbReference>
<dbReference type="AlphaFoldDB" id="C6HYP2"/>
<sequence>MNSWHPLTALSRLKGMVLMAATFAILLAFALPARAGGLYRVGVGDSLSINVWDEPKLNGVYDVLPDGTITLPLAGTMRANGYTGPELARRISSRLSAVFRKRPEVTVTIKGMGNNFFYISGAVGKVGPVAFTHKIRLLQALILAGGASPAADEDHVVVIRDNKPRTISIEKLDQGKDLSNNIRIYPQDIIIVPLKTDQIYLMGEVTAPGAYYYNKGMTVMQALIQAHGWSQFASTGSIRIIRRQEDGTKKIIHIDIDHIENEKKTESKEYLKPGDVIYIPQRMF</sequence>
<evidence type="ECO:0000256" key="4">
    <source>
        <dbReference type="ARBA" id="ARBA00022452"/>
    </source>
</evidence>
<dbReference type="GO" id="GO:0009279">
    <property type="term" value="C:cell outer membrane"/>
    <property type="evidence" value="ECO:0007669"/>
    <property type="project" value="UniProtKB-SubCell"/>
</dbReference>
<dbReference type="EMBL" id="GG693878">
    <property type="protein sequence ID" value="EES52327.1"/>
    <property type="molecule type" value="Genomic_DNA"/>
</dbReference>
<reference evidence="18 19" key="1">
    <citation type="journal article" date="2009" name="Appl. Environ. Microbiol.">
        <title>Community genomic and proteomic analyses of chemoautotrophic iron-oxidizing "Leptospirillum rubarum" (Group II) and "Leptospirillum ferrodiazotrophum" (Group III) bacteria in acid mine drainage biofilms.</title>
        <authorList>
            <person name="Goltsman D.S."/>
            <person name="Denef V.J."/>
            <person name="Singer S.W."/>
            <person name="VerBerkmoes N.C."/>
            <person name="Lefsrud M."/>
            <person name="Mueller R.S."/>
            <person name="Dick G.J."/>
            <person name="Sun C.L."/>
            <person name="Wheeler K.E."/>
            <person name="Zemla A."/>
            <person name="Baker B.J."/>
            <person name="Hauser L."/>
            <person name="Land M."/>
            <person name="Shah M.B."/>
            <person name="Thelen M.P."/>
            <person name="Hettich R.L."/>
            <person name="Banfield J.F."/>
        </authorList>
    </citation>
    <scope>NUCLEOTIDE SEQUENCE [LARGE SCALE GENOMIC DNA]</scope>
</reference>
<evidence type="ECO:0000259" key="15">
    <source>
        <dbReference type="Pfam" id="PF02563"/>
    </source>
</evidence>
<evidence type="ECO:0000256" key="14">
    <source>
        <dbReference type="ARBA" id="ARBA00023288"/>
    </source>
</evidence>
<evidence type="ECO:0000256" key="11">
    <source>
        <dbReference type="ARBA" id="ARBA00023136"/>
    </source>
</evidence>
<dbReference type="Gene3D" id="3.30.1950.10">
    <property type="entry name" value="wza like domain"/>
    <property type="match status" value="1"/>
</dbReference>
<keyword evidence="19" id="KW-1185">Reference proteome</keyword>
<feature type="domain" description="Polysaccharide export protein N-terminal" evidence="15">
    <location>
        <begin position="38"/>
        <end position="110"/>
    </location>
</feature>
<keyword evidence="9" id="KW-0406">Ion transport</keyword>
<evidence type="ECO:0000256" key="10">
    <source>
        <dbReference type="ARBA" id="ARBA00023114"/>
    </source>
</evidence>
<dbReference type="PANTHER" id="PTHR33619:SF3">
    <property type="entry name" value="POLYSACCHARIDE EXPORT PROTEIN GFCE-RELATED"/>
    <property type="match status" value="1"/>
</dbReference>
<comment type="similarity">
    <text evidence="2">Belongs to the BexD/CtrA/VexA family.</text>
</comment>
<evidence type="ECO:0000256" key="9">
    <source>
        <dbReference type="ARBA" id="ARBA00023065"/>
    </source>
</evidence>
<evidence type="ECO:0000256" key="12">
    <source>
        <dbReference type="ARBA" id="ARBA00023139"/>
    </source>
</evidence>
<evidence type="ECO:0000256" key="2">
    <source>
        <dbReference type="ARBA" id="ARBA00009450"/>
    </source>
</evidence>
<dbReference type="InterPro" id="IPR019554">
    <property type="entry name" value="Soluble_ligand-bd"/>
</dbReference>
<evidence type="ECO:0000259" key="17">
    <source>
        <dbReference type="Pfam" id="PF22461"/>
    </source>
</evidence>
<keyword evidence="12" id="KW-0564">Palmitate</keyword>
<keyword evidence="13" id="KW-0998">Cell outer membrane</keyword>
<proteinExistence type="inferred from homology"/>
<comment type="subcellular location">
    <subcellularLocation>
        <location evidence="1">Cell outer membrane</location>
        <topology evidence="1">Multi-pass membrane protein</topology>
    </subcellularLocation>
</comment>
<dbReference type="PANTHER" id="PTHR33619">
    <property type="entry name" value="POLYSACCHARIDE EXPORT PROTEIN GFCE-RELATED"/>
    <property type="match status" value="1"/>
</dbReference>
<keyword evidence="3" id="KW-0813">Transport</keyword>
<dbReference type="Gene3D" id="3.10.560.10">
    <property type="entry name" value="Outer membrane lipoprotein wza domain like"/>
    <property type="match status" value="2"/>
</dbReference>
<dbReference type="GO" id="GO:0015288">
    <property type="term" value="F:porin activity"/>
    <property type="evidence" value="ECO:0007669"/>
    <property type="project" value="UniProtKB-KW"/>
</dbReference>
<feature type="domain" description="SLBB" evidence="17">
    <location>
        <begin position="117"/>
        <end position="192"/>
    </location>
</feature>
<dbReference type="Pfam" id="PF02563">
    <property type="entry name" value="Poly_export"/>
    <property type="match status" value="1"/>
</dbReference>
<gene>
    <name evidence="18" type="ORF">UBAL3_94240119</name>
</gene>
<evidence type="ECO:0000256" key="1">
    <source>
        <dbReference type="ARBA" id="ARBA00004571"/>
    </source>
</evidence>
<evidence type="ECO:0000313" key="18">
    <source>
        <dbReference type="EMBL" id="EES52327.1"/>
    </source>
</evidence>
<keyword evidence="6" id="KW-0812">Transmembrane</keyword>
<dbReference type="InterPro" id="IPR003715">
    <property type="entry name" value="Poly_export_N"/>
</dbReference>
<evidence type="ECO:0000256" key="7">
    <source>
        <dbReference type="ARBA" id="ARBA00022729"/>
    </source>
</evidence>
<evidence type="ECO:0000256" key="5">
    <source>
        <dbReference type="ARBA" id="ARBA00022597"/>
    </source>
</evidence>
<evidence type="ECO:0000256" key="3">
    <source>
        <dbReference type="ARBA" id="ARBA00022448"/>
    </source>
</evidence>
<keyword evidence="8" id="KW-0625">Polysaccharide transport</keyword>
<keyword evidence="14" id="KW-0449">Lipoprotein</keyword>
<dbReference type="Pfam" id="PF22461">
    <property type="entry name" value="SLBB_2"/>
    <property type="match status" value="1"/>
</dbReference>
<keyword evidence="7" id="KW-0732">Signal</keyword>
<keyword evidence="10" id="KW-0626">Porin</keyword>